<dbReference type="STRING" id="1302687.SAMN05444267_10324"/>
<keyword evidence="3" id="KW-0285">Flavoprotein</keyword>
<dbReference type="Pfam" id="PF05199">
    <property type="entry name" value="GMC_oxred_C"/>
    <property type="match status" value="1"/>
</dbReference>
<evidence type="ECO:0000313" key="7">
    <source>
        <dbReference type="EMBL" id="SHM03095.1"/>
    </source>
</evidence>
<dbReference type="Gene3D" id="3.50.50.60">
    <property type="entry name" value="FAD/NAD(P)-binding domain"/>
    <property type="match status" value="2"/>
</dbReference>
<dbReference type="GO" id="GO:0016614">
    <property type="term" value="F:oxidoreductase activity, acting on CH-OH group of donors"/>
    <property type="evidence" value="ECO:0007669"/>
    <property type="project" value="InterPro"/>
</dbReference>
<sequence>MSYLSKLDAIYFTDLEKIKGKAYDYIVIGGGAYGTTFIHRMMELEPKCKILVLEKGNLLLPEHYQNLPPAYQTVFNYTTAQPWEMSDKKYNIHGQIPFLGGRALYWNAWVPQPSAAQMPDWPQDVIEGLKLEWNLVDQFIGRSTTIEINGYTGDFHRVMRERLFKNLDKIPTSDYYDRASSLDGAMATLNSNKSWQRFSPVNILVDDIQKHEDHIDVLVNCEATSLKRDKKGISHIGTTQGEISTKKAKVILSLGVIEPITLVKPAFPENKLLGRNFIGHMRSQILVRFPKKAAEVSNDLLQVAALYLSGMTLGREFHTHISCIYNPKGKEQEEDLYRVIPDPTNLDLYMDDHYVYFLLQCMAEIKGERTAASTNYIDLQKGITKINFSLPKVESEVWDEVDRVIYQVADVMGNGNEAEYLQSDNKTWSSQKPDMASIRDYNLIHEAGVMWMGNSAKDSVTDSYGKMHETDNLYVLGGAIFPTCGSWNPTYTAMAMTYRLARKFSKNS</sequence>
<evidence type="ECO:0000256" key="4">
    <source>
        <dbReference type="ARBA" id="ARBA00022827"/>
    </source>
</evidence>
<comment type="similarity">
    <text evidence="2">Belongs to the GMC oxidoreductase family.</text>
</comment>
<evidence type="ECO:0000256" key="2">
    <source>
        <dbReference type="ARBA" id="ARBA00010790"/>
    </source>
</evidence>
<evidence type="ECO:0000256" key="1">
    <source>
        <dbReference type="ARBA" id="ARBA00001974"/>
    </source>
</evidence>
<dbReference type="AlphaFoldDB" id="A0A1M7FGJ9"/>
<keyword evidence="8" id="KW-1185">Reference proteome</keyword>
<dbReference type="PANTHER" id="PTHR42784:SF1">
    <property type="entry name" value="PYRANOSE 2-OXIDASE"/>
    <property type="match status" value="1"/>
</dbReference>
<keyword evidence="5" id="KW-0560">Oxidoreductase</keyword>
<accession>A0A1M7FGJ9</accession>
<feature type="domain" description="Glucose-methanol-choline oxidoreductase C-terminal" evidence="6">
    <location>
        <begin position="385"/>
        <end position="496"/>
    </location>
</feature>
<dbReference type="Proteomes" id="UP000184364">
    <property type="component" value="Unassembled WGS sequence"/>
</dbReference>
<evidence type="ECO:0000256" key="5">
    <source>
        <dbReference type="ARBA" id="ARBA00023002"/>
    </source>
</evidence>
<comment type="cofactor">
    <cofactor evidence="1">
        <name>FAD</name>
        <dbReference type="ChEBI" id="CHEBI:57692"/>
    </cofactor>
</comment>
<dbReference type="InterPro" id="IPR007867">
    <property type="entry name" value="GMC_OxRtase_C"/>
</dbReference>
<name>A0A1M7FGJ9_9FLAO</name>
<organism evidence="7 8">
    <name type="scientific">Chryseobacterium polytrichastri</name>
    <dbReference type="NCBI Taxonomy" id="1302687"/>
    <lineage>
        <taxon>Bacteria</taxon>
        <taxon>Pseudomonadati</taxon>
        <taxon>Bacteroidota</taxon>
        <taxon>Flavobacteriia</taxon>
        <taxon>Flavobacteriales</taxon>
        <taxon>Weeksellaceae</taxon>
        <taxon>Chryseobacterium group</taxon>
        <taxon>Chryseobacterium</taxon>
    </lineage>
</organism>
<proteinExistence type="inferred from homology"/>
<dbReference type="OrthoDB" id="9787779at2"/>
<keyword evidence="4" id="KW-0274">FAD</keyword>
<dbReference type="SUPFAM" id="SSF51905">
    <property type="entry name" value="FAD/NAD(P)-binding domain"/>
    <property type="match status" value="1"/>
</dbReference>
<dbReference type="EMBL" id="FRAV01000032">
    <property type="protein sequence ID" value="SHM03095.1"/>
    <property type="molecule type" value="Genomic_DNA"/>
</dbReference>
<dbReference type="RefSeq" id="WP_073295501.1">
    <property type="nucleotide sequence ID" value="NZ_FRAV01000032.1"/>
</dbReference>
<reference evidence="8" key="1">
    <citation type="submission" date="2016-11" db="EMBL/GenBank/DDBJ databases">
        <authorList>
            <person name="Varghese N."/>
            <person name="Submissions S."/>
        </authorList>
    </citation>
    <scope>NUCLEOTIDE SEQUENCE [LARGE SCALE GENOMIC DNA]</scope>
    <source>
        <strain evidence="8">DSM 26899</strain>
    </source>
</reference>
<dbReference type="InterPro" id="IPR036188">
    <property type="entry name" value="FAD/NAD-bd_sf"/>
</dbReference>
<dbReference type="PANTHER" id="PTHR42784">
    <property type="entry name" value="PYRANOSE 2-OXIDASE"/>
    <property type="match status" value="1"/>
</dbReference>
<dbReference type="InterPro" id="IPR051473">
    <property type="entry name" value="P2Ox-like"/>
</dbReference>
<evidence type="ECO:0000313" key="8">
    <source>
        <dbReference type="Proteomes" id="UP000184364"/>
    </source>
</evidence>
<protein>
    <submittedName>
        <fullName evidence="7">Choline dehydrogenase</fullName>
    </submittedName>
</protein>
<evidence type="ECO:0000259" key="6">
    <source>
        <dbReference type="Pfam" id="PF05199"/>
    </source>
</evidence>
<gene>
    <name evidence="7" type="ORF">SAMN05444267_10324</name>
</gene>
<evidence type="ECO:0000256" key="3">
    <source>
        <dbReference type="ARBA" id="ARBA00022630"/>
    </source>
</evidence>